<feature type="compositionally biased region" description="Polar residues" evidence="1">
    <location>
        <begin position="28"/>
        <end position="41"/>
    </location>
</feature>
<protein>
    <submittedName>
        <fullName evidence="2">Uncharacterized protein</fullName>
    </submittedName>
</protein>
<proteinExistence type="predicted"/>
<name>A0A437SSV4_9LACO</name>
<evidence type="ECO:0000313" key="2">
    <source>
        <dbReference type="EMBL" id="RVU70011.1"/>
    </source>
</evidence>
<dbReference type="RefSeq" id="WP_103661958.1">
    <property type="nucleotide sequence ID" value="NZ_ML136902.1"/>
</dbReference>
<comment type="caution">
    <text evidence="2">The sequence shown here is derived from an EMBL/GenBank/DDBJ whole genome shotgun (WGS) entry which is preliminary data.</text>
</comment>
<gene>
    <name evidence="2" type="ORF">EJK17_09755</name>
</gene>
<keyword evidence="3" id="KW-1185">Reference proteome</keyword>
<dbReference type="EMBL" id="RXIA01000034">
    <property type="protein sequence ID" value="RVU70011.1"/>
    <property type="molecule type" value="Genomic_DNA"/>
</dbReference>
<feature type="region of interest" description="Disordered" evidence="1">
    <location>
        <begin position="1"/>
        <end position="46"/>
    </location>
</feature>
<dbReference type="Proteomes" id="UP000288291">
    <property type="component" value="Unassembled WGS sequence"/>
</dbReference>
<reference evidence="2 3" key="1">
    <citation type="submission" date="2018-12" db="EMBL/GenBank/DDBJ databases">
        <authorList>
            <person name="Meng J."/>
        </authorList>
    </citation>
    <scope>NUCLEOTIDE SEQUENCE [LARGE SCALE GENOMIC DNA]</scope>
    <source>
        <strain evidence="2 3">HT111-2</strain>
    </source>
</reference>
<feature type="compositionally biased region" description="Low complexity" evidence="1">
    <location>
        <begin position="1"/>
        <end position="10"/>
    </location>
</feature>
<evidence type="ECO:0000256" key="1">
    <source>
        <dbReference type="SAM" id="MobiDB-lite"/>
    </source>
</evidence>
<evidence type="ECO:0000313" key="3">
    <source>
        <dbReference type="Proteomes" id="UP000288291"/>
    </source>
</evidence>
<feature type="compositionally biased region" description="Basic and acidic residues" evidence="1">
    <location>
        <begin position="11"/>
        <end position="27"/>
    </location>
</feature>
<organism evidence="2 3">
    <name type="scientific">Lactobacillus xujianguonis</name>
    <dbReference type="NCBI Taxonomy" id="2495899"/>
    <lineage>
        <taxon>Bacteria</taxon>
        <taxon>Bacillati</taxon>
        <taxon>Bacillota</taxon>
        <taxon>Bacilli</taxon>
        <taxon>Lactobacillales</taxon>
        <taxon>Lactobacillaceae</taxon>
        <taxon>Lactobacillus</taxon>
    </lineage>
</organism>
<accession>A0A437SSV4</accession>
<sequence length="162" mass="17945">MENNENVNNKNDQKDQNKVTDIKDKQDQSVQEIEQRPNFNPTDIEGQNKLTDWIEGLAKKSAIKNQMLCQKVVLIDENTPNMWAMLLHFPGVTEASDIQTDSMNDEGALSLGKLFAKAVKAGVVVSPKIDDVDTFINTHKSAGKAGNEIFNFLNAGINGDLK</sequence>
<dbReference type="AlphaFoldDB" id="A0A437SSV4"/>